<dbReference type="GeneID" id="63825844"/>
<dbReference type="InterPro" id="IPR046522">
    <property type="entry name" value="DUF6699"/>
</dbReference>
<dbReference type="AlphaFoldDB" id="A0A165EHC7"/>
<name>A0A165EHC7_9APHY</name>
<evidence type="ECO:0000259" key="2">
    <source>
        <dbReference type="Pfam" id="PF20415"/>
    </source>
</evidence>
<dbReference type="Pfam" id="PF20415">
    <property type="entry name" value="DUF6699"/>
    <property type="match status" value="1"/>
</dbReference>
<keyword evidence="4" id="KW-1185">Reference proteome</keyword>
<reference evidence="3 4" key="1">
    <citation type="journal article" date="2016" name="Mol. Biol. Evol.">
        <title>Comparative Genomics of Early-Diverging Mushroom-Forming Fungi Provides Insights into the Origins of Lignocellulose Decay Capabilities.</title>
        <authorList>
            <person name="Nagy L.G."/>
            <person name="Riley R."/>
            <person name="Tritt A."/>
            <person name="Adam C."/>
            <person name="Daum C."/>
            <person name="Floudas D."/>
            <person name="Sun H."/>
            <person name="Yadav J.S."/>
            <person name="Pangilinan J."/>
            <person name="Larsson K.H."/>
            <person name="Matsuura K."/>
            <person name="Barry K."/>
            <person name="Labutti K."/>
            <person name="Kuo R."/>
            <person name="Ohm R.A."/>
            <person name="Bhattacharya S.S."/>
            <person name="Shirouzu T."/>
            <person name="Yoshinaga Y."/>
            <person name="Martin F.M."/>
            <person name="Grigoriev I.V."/>
            <person name="Hibbett D.S."/>
        </authorList>
    </citation>
    <scope>NUCLEOTIDE SEQUENCE [LARGE SCALE GENOMIC DNA]</scope>
    <source>
        <strain evidence="3 4">93-53</strain>
    </source>
</reference>
<feature type="region of interest" description="Disordered" evidence="1">
    <location>
        <begin position="137"/>
        <end position="171"/>
    </location>
</feature>
<sequence>MPTAFRSWFGSPKNQLNPAEKPRSRGRSYSAGPTDKHTDLHATIQRSHSRLDPRAADPSPLDYRVRADSRIAYGYEKHNPSIPYVDAPRAHVLRRAAADPAIQMTRTPSATYITPPGSRSNSGASLYTMGAMSSVSDARHYGRSRPPLRPNTSFQTGSSVDSGSYSYKPAHGYPRPQTRIFHMHPLLAHTRSHSAPIAYDIMHAPSARTVLDKTTRSAIPPLTLAQPATEPPVPPGMQLVLRSTKFPWPITVVAPAPAAAASPIPRFTIGPPKPSHAHAHAGSTVTNLDVLYAAHTSLLTPVTPEEWEALGTGSRAQRKVARAYERRCMRAGGGWEGGVRRIDWLGRKTMLVGVEVDKAAGGGSGAASLVFAKPP</sequence>
<dbReference type="InParanoid" id="A0A165EHC7"/>
<feature type="compositionally biased region" description="Polar residues" evidence="1">
    <location>
        <begin position="150"/>
        <end position="165"/>
    </location>
</feature>
<evidence type="ECO:0000256" key="1">
    <source>
        <dbReference type="SAM" id="MobiDB-lite"/>
    </source>
</evidence>
<gene>
    <name evidence="3" type="ORF">LAESUDRAFT_725403</name>
</gene>
<feature type="region of interest" description="Disordered" evidence="1">
    <location>
        <begin position="1"/>
        <end position="61"/>
    </location>
</feature>
<dbReference type="EMBL" id="KV427621">
    <property type="protein sequence ID" value="KZT07055.1"/>
    <property type="molecule type" value="Genomic_DNA"/>
</dbReference>
<feature type="domain" description="DUF6699" evidence="2">
    <location>
        <begin position="197"/>
        <end position="356"/>
    </location>
</feature>
<organism evidence="3 4">
    <name type="scientific">Laetiporus sulphureus 93-53</name>
    <dbReference type="NCBI Taxonomy" id="1314785"/>
    <lineage>
        <taxon>Eukaryota</taxon>
        <taxon>Fungi</taxon>
        <taxon>Dikarya</taxon>
        <taxon>Basidiomycota</taxon>
        <taxon>Agaricomycotina</taxon>
        <taxon>Agaricomycetes</taxon>
        <taxon>Polyporales</taxon>
        <taxon>Laetiporus</taxon>
    </lineage>
</organism>
<proteinExistence type="predicted"/>
<dbReference type="RefSeq" id="XP_040764795.1">
    <property type="nucleotide sequence ID" value="XM_040908815.1"/>
</dbReference>
<protein>
    <recommendedName>
        <fullName evidence="2">DUF6699 domain-containing protein</fullName>
    </recommendedName>
</protein>
<accession>A0A165EHC7</accession>
<evidence type="ECO:0000313" key="4">
    <source>
        <dbReference type="Proteomes" id="UP000076871"/>
    </source>
</evidence>
<dbReference type="OrthoDB" id="3242468at2759"/>
<evidence type="ECO:0000313" key="3">
    <source>
        <dbReference type="EMBL" id="KZT07055.1"/>
    </source>
</evidence>
<dbReference type="Proteomes" id="UP000076871">
    <property type="component" value="Unassembled WGS sequence"/>
</dbReference>